<accession>A0A921HXZ2</accession>
<proteinExistence type="inferred from homology"/>
<comment type="caution">
    <text evidence="6">The sequence shown here is derived from an EMBL/GenBank/DDBJ whole genome shotgun (WGS) entry which is preliminary data.</text>
</comment>
<keyword evidence="5" id="KW-0732">Signal</keyword>
<dbReference type="Pfam" id="PF00295">
    <property type="entry name" value="Glyco_hydro_28"/>
    <property type="match status" value="1"/>
</dbReference>
<keyword evidence="2 4" id="KW-0378">Hydrolase</keyword>
<reference evidence="6" key="2">
    <citation type="submission" date="2021-09" db="EMBL/GenBank/DDBJ databases">
        <authorList>
            <person name="Gilroy R."/>
        </authorList>
    </citation>
    <scope>NUCLEOTIDE SEQUENCE</scope>
    <source>
        <strain evidence="6">CHK55-1828</strain>
    </source>
</reference>
<organism evidence="6 7">
    <name type="scientific">Mediterranea massiliensis</name>
    <dbReference type="NCBI Taxonomy" id="1841865"/>
    <lineage>
        <taxon>Bacteria</taxon>
        <taxon>Pseudomonadati</taxon>
        <taxon>Bacteroidota</taxon>
        <taxon>Bacteroidia</taxon>
        <taxon>Bacteroidales</taxon>
        <taxon>Bacteroidaceae</taxon>
        <taxon>Mediterranea</taxon>
    </lineage>
</organism>
<evidence type="ECO:0000256" key="5">
    <source>
        <dbReference type="SAM" id="SignalP"/>
    </source>
</evidence>
<dbReference type="RefSeq" id="WP_022020597.1">
    <property type="nucleotide sequence ID" value="NZ_CAUDDV010000007.1"/>
</dbReference>
<dbReference type="SUPFAM" id="SSF51126">
    <property type="entry name" value="Pectin lyase-like"/>
    <property type="match status" value="1"/>
</dbReference>
<evidence type="ECO:0000313" key="6">
    <source>
        <dbReference type="EMBL" id="HJF92372.1"/>
    </source>
</evidence>
<feature type="chain" id="PRO_5037966993" evidence="5">
    <location>
        <begin position="32"/>
        <end position="523"/>
    </location>
</feature>
<dbReference type="Gene3D" id="2.160.20.10">
    <property type="entry name" value="Single-stranded right-handed beta-helix, Pectin lyase-like"/>
    <property type="match status" value="1"/>
</dbReference>
<dbReference type="InterPro" id="IPR006626">
    <property type="entry name" value="PbH1"/>
</dbReference>
<name>A0A921HXZ2_9BACT</name>
<dbReference type="SMART" id="SM00710">
    <property type="entry name" value="PbH1"/>
    <property type="match status" value="7"/>
</dbReference>
<evidence type="ECO:0000256" key="4">
    <source>
        <dbReference type="RuleBase" id="RU361169"/>
    </source>
</evidence>
<reference evidence="6" key="1">
    <citation type="journal article" date="2021" name="PeerJ">
        <title>Extensive microbial diversity within the chicken gut microbiome revealed by metagenomics and culture.</title>
        <authorList>
            <person name="Gilroy R."/>
            <person name="Ravi A."/>
            <person name="Getino M."/>
            <person name="Pursley I."/>
            <person name="Horton D.L."/>
            <person name="Alikhan N.F."/>
            <person name="Baker D."/>
            <person name="Gharbi K."/>
            <person name="Hall N."/>
            <person name="Watson M."/>
            <person name="Adriaenssens E.M."/>
            <person name="Foster-Nyarko E."/>
            <person name="Jarju S."/>
            <person name="Secka A."/>
            <person name="Antonio M."/>
            <person name="Oren A."/>
            <person name="Chaudhuri R.R."/>
            <person name="La Ragione R."/>
            <person name="Hildebrand F."/>
            <person name="Pallen M.J."/>
        </authorList>
    </citation>
    <scope>NUCLEOTIDE SEQUENCE</scope>
    <source>
        <strain evidence="6">CHK55-1828</strain>
    </source>
</reference>
<dbReference type="AlphaFoldDB" id="A0A921HXZ2"/>
<evidence type="ECO:0000256" key="3">
    <source>
        <dbReference type="ARBA" id="ARBA00023295"/>
    </source>
</evidence>
<evidence type="ECO:0000313" key="7">
    <source>
        <dbReference type="Proteomes" id="UP000717835"/>
    </source>
</evidence>
<dbReference type="Proteomes" id="UP000717835">
    <property type="component" value="Unassembled WGS sequence"/>
</dbReference>
<protein>
    <submittedName>
        <fullName evidence="6">Right-handed parallel beta-helix repeat-containing protein</fullName>
    </submittedName>
</protein>
<dbReference type="InterPro" id="IPR051801">
    <property type="entry name" value="GH28_Enzymes"/>
</dbReference>
<gene>
    <name evidence="6" type="ORF">K8W02_08325</name>
</gene>
<dbReference type="InterPro" id="IPR012334">
    <property type="entry name" value="Pectin_lyas_fold"/>
</dbReference>
<dbReference type="PANTHER" id="PTHR31339:SF9">
    <property type="entry name" value="PLASMIN AND FIBRONECTIN-BINDING PROTEIN A"/>
    <property type="match status" value="1"/>
</dbReference>
<keyword evidence="3 4" id="KW-0326">Glycosidase</keyword>
<feature type="signal peptide" evidence="5">
    <location>
        <begin position="1"/>
        <end position="31"/>
    </location>
</feature>
<dbReference type="OrthoDB" id="9795222at2"/>
<dbReference type="PANTHER" id="PTHR31339">
    <property type="entry name" value="PECTIN LYASE-RELATED"/>
    <property type="match status" value="1"/>
</dbReference>
<dbReference type="GO" id="GO:0004650">
    <property type="term" value="F:polygalacturonase activity"/>
    <property type="evidence" value="ECO:0007669"/>
    <property type="project" value="InterPro"/>
</dbReference>
<dbReference type="InterPro" id="IPR000743">
    <property type="entry name" value="Glyco_hydro_28"/>
</dbReference>
<dbReference type="GO" id="GO:0005975">
    <property type="term" value="P:carbohydrate metabolic process"/>
    <property type="evidence" value="ECO:0007669"/>
    <property type="project" value="InterPro"/>
</dbReference>
<evidence type="ECO:0000256" key="1">
    <source>
        <dbReference type="ARBA" id="ARBA00008834"/>
    </source>
</evidence>
<sequence length="523" mass="57807">MDNIKGKNRGKWKRCVGVLCCCLLAWVAVSAQEKLYHAADWGVKPGLKTVQTEQLQRMIDDVAARGGGIVRLSAGAYITGCIELKSNVWLDLERGAVLLGSTNPDDYRPQRMAGEPVSPNAKDNSALALIVANGARNIGVTGQGVIDGQGLELALNIDSLHHRGVRIDPNYNNRRKRPGETARPKLFRLSHADGVTLRDVTLRNSACWGVTLELCRNVVMDNLTVYNRAYWNNDGLDITDCRNVRITRCDINAADDGICLKSYYPGCANDSIYIADCRICSSASAVKFGTASHGGFRRVTIDNVEVYDTYRSAIAIETVDGGGLEDVRVTRVRARNTGNPLFIRLGHRSGEAPGFLRNIYIGQMEVEVPFGQPDEDYDLRGPALTFFHNPIPASITGIPDAAVENVVIEDVTVRYPGRATKGMAYVPLWRLDAVPEEVDGYPEFSMFGELPAWGFYVRHVRGIAFRNVKLQLAADDFRPAFVLDDVEDVTFERLQLPSYKGQIVVRGVKHLQLPEELGVVQRE</sequence>
<evidence type="ECO:0000256" key="2">
    <source>
        <dbReference type="ARBA" id="ARBA00022801"/>
    </source>
</evidence>
<dbReference type="InterPro" id="IPR011050">
    <property type="entry name" value="Pectin_lyase_fold/virulence"/>
</dbReference>
<dbReference type="EMBL" id="DYVX01000068">
    <property type="protein sequence ID" value="HJF92372.1"/>
    <property type="molecule type" value="Genomic_DNA"/>
</dbReference>
<comment type="similarity">
    <text evidence="1 4">Belongs to the glycosyl hydrolase 28 family.</text>
</comment>